<name>A0A5E4AW24_MARMO</name>
<dbReference type="Proteomes" id="UP000335636">
    <property type="component" value="Unassembled WGS sequence"/>
</dbReference>
<evidence type="ECO:0000313" key="2">
    <source>
        <dbReference type="EMBL" id="VTJ61673.1"/>
    </source>
</evidence>
<evidence type="ECO:0000313" key="3">
    <source>
        <dbReference type="Proteomes" id="UP000335636"/>
    </source>
</evidence>
<evidence type="ECO:0000313" key="1">
    <source>
        <dbReference type="EMBL" id="KAF7469951.1"/>
    </source>
</evidence>
<protein>
    <submittedName>
        <fullName evidence="2">Uncharacterized protein</fullName>
    </submittedName>
</protein>
<keyword evidence="3" id="KW-1185">Reference proteome</keyword>
<organism evidence="2 3">
    <name type="scientific">Marmota monax</name>
    <name type="common">Woodchuck</name>
    <dbReference type="NCBI Taxonomy" id="9995"/>
    <lineage>
        <taxon>Eukaryota</taxon>
        <taxon>Metazoa</taxon>
        <taxon>Chordata</taxon>
        <taxon>Craniata</taxon>
        <taxon>Vertebrata</taxon>
        <taxon>Euteleostomi</taxon>
        <taxon>Mammalia</taxon>
        <taxon>Eutheria</taxon>
        <taxon>Euarchontoglires</taxon>
        <taxon>Glires</taxon>
        <taxon>Rodentia</taxon>
        <taxon>Sciuromorpha</taxon>
        <taxon>Sciuridae</taxon>
        <taxon>Xerinae</taxon>
        <taxon>Marmotini</taxon>
        <taxon>Marmota</taxon>
    </lineage>
</organism>
<proteinExistence type="predicted"/>
<gene>
    <name evidence="1" type="ORF">GHT09_018574</name>
    <name evidence="2" type="ORF">MONAX_5E006613</name>
</gene>
<dbReference type="EMBL" id="CABDUW010000179">
    <property type="protein sequence ID" value="VTJ61673.1"/>
    <property type="molecule type" value="Genomic_DNA"/>
</dbReference>
<dbReference type="Proteomes" id="UP000662637">
    <property type="component" value="Unassembled WGS sequence"/>
</dbReference>
<dbReference type="AlphaFoldDB" id="A0A5E4AW24"/>
<sequence length="64" mass="6633">MLESKGSLESLTKLERGGIFGTTIPGRPYEGVLASCEKTRARKEQAVAGDKAEIKGASGVGTGH</sequence>
<reference evidence="2 3" key="1">
    <citation type="submission" date="2019-04" db="EMBL/GenBank/DDBJ databases">
        <authorList>
            <person name="Alioto T."/>
            <person name="Alioto T."/>
        </authorList>
    </citation>
    <scope>NUCLEOTIDE SEQUENCE [LARGE SCALE GENOMIC DNA]</scope>
</reference>
<accession>A0A5E4AW24</accession>
<dbReference type="EMBL" id="WJEC01007570">
    <property type="protein sequence ID" value="KAF7469951.1"/>
    <property type="molecule type" value="Genomic_DNA"/>
</dbReference>
<reference evidence="1" key="2">
    <citation type="submission" date="2020-08" db="EMBL/GenBank/DDBJ databases">
        <authorList>
            <person name="Shumante A."/>
            <person name="Zimin A.V."/>
            <person name="Puiu D."/>
            <person name="Salzberg S.L."/>
        </authorList>
    </citation>
    <scope>NUCLEOTIDE SEQUENCE</scope>
    <source>
        <strain evidence="1">WC2-LM</strain>
        <tissue evidence="1">Liver</tissue>
    </source>
</reference>